<dbReference type="KEGG" id="nga:Ngar_c21380"/>
<evidence type="ECO:0000313" key="2">
    <source>
        <dbReference type="Proteomes" id="UP000008037"/>
    </source>
</evidence>
<keyword evidence="2" id="KW-1185">Reference proteome</keyword>
<sequence>MKFEFEEFATIEDVFLYLVSVAPYMKQVMPISSYKGYVFSIVPLTPLSGEVLMMIYTKGKLEPGLVEFDVSTKKFRPVSAVERADRNYFIVLTPKVATLADEAIKAMKG</sequence>
<organism evidence="1 2">
    <name type="scientific">Nitrososphaera gargensis (strain Ga9.2)</name>
    <dbReference type="NCBI Taxonomy" id="1237085"/>
    <lineage>
        <taxon>Archaea</taxon>
        <taxon>Nitrososphaerota</taxon>
        <taxon>Nitrososphaeria</taxon>
        <taxon>Nitrososphaerales</taxon>
        <taxon>Nitrososphaeraceae</taxon>
        <taxon>Nitrososphaera</taxon>
    </lineage>
</organism>
<dbReference type="OrthoDB" id="55755at2157"/>
<dbReference type="EMBL" id="CP002408">
    <property type="protein sequence ID" value="AFU59068.1"/>
    <property type="molecule type" value="Genomic_DNA"/>
</dbReference>
<dbReference type="Proteomes" id="UP000008037">
    <property type="component" value="Chromosome"/>
</dbReference>
<reference evidence="1 2" key="1">
    <citation type="journal article" date="2012" name="Environ. Microbiol.">
        <title>The genome of the ammonia-oxidizing Candidatus Nitrososphaera gargensis: insights into metabolic versatility and environmental adaptations.</title>
        <authorList>
            <person name="Spang A."/>
            <person name="Poehlein A."/>
            <person name="Offre P."/>
            <person name="Zumbragel S."/>
            <person name="Haider S."/>
            <person name="Rychlik N."/>
            <person name="Nowka B."/>
            <person name="Schmeisser C."/>
            <person name="Lebedeva E.V."/>
            <person name="Rattei T."/>
            <person name="Bohm C."/>
            <person name="Schmid M."/>
            <person name="Galushko A."/>
            <person name="Hatzenpichler R."/>
            <person name="Weinmaier T."/>
            <person name="Daniel R."/>
            <person name="Schleper C."/>
            <person name="Spieck E."/>
            <person name="Streit W."/>
            <person name="Wagner M."/>
        </authorList>
    </citation>
    <scope>NUCLEOTIDE SEQUENCE [LARGE SCALE GENOMIC DNA]</scope>
    <source>
        <strain evidence="2">Ga9.2</strain>
    </source>
</reference>
<proteinExistence type="predicted"/>
<evidence type="ECO:0000313" key="1">
    <source>
        <dbReference type="EMBL" id="AFU59068.1"/>
    </source>
</evidence>
<accession>K0IIZ5</accession>
<dbReference type="AlphaFoldDB" id="K0IIZ5"/>
<name>K0IIZ5_NITGG</name>
<dbReference type="BioCyc" id="CNIT1237085:G1324-2136-MONOMER"/>
<dbReference type="HOGENOM" id="CLU_2204197_0_0_2"/>
<gene>
    <name evidence="1" type="ordered locus">Ngar_c21380</name>
</gene>
<dbReference type="InParanoid" id="K0IIZ5"/>
<dbReference type="GeneID" id="13796001"/>
<dbReference type="RefSeq" id="WP_015019603.1">
    <property type="nucleotide sequence ID" value="NC_018719.1"/>
</dbReference>
<protein>
    <submittedName>
        <fullName evidence="1">Uncharacterized protein</fullName>
    </submittedName>
</protein>